<organism evidence="2 3">
    <name type="scientific">Aquimarina intermedia</name>
    <dbReference type="NCBI Taxonomy" id="350814"/>
    <lineage>
        <taxon>Bacteria</taxon>
        <taxon>Pseudomonadati</taxon>
        <taxon>Bacteroidota</taxon>
        <taxon>Flavobacteriia</taxon>
        <taxon>Flavobacteriales</taxon>
        <taxon>Flavobacteriaceae</taxon>
        <taxon>Aquimarina</taxon>
    </lineage>
</organism>
<dbReference type="RefSeq" id="WP_170251849.1">
    <property type="nucleotide sequence ID" value="NZ_VNHU01000006.1"/>
</dbReference>
<dbReference type="AlphaFoldDB" id="A0A5S5BZY9"/>
<comment type="caution">
    <text evidence="2">The sequence shown here is derived from an EMBL/GenBank/DDBJ whole genome shotgun (WGS) entry which is preliminary data.</text>
</comment>
<gene>
    <name evidence="2" type="ORF">BD809_1069</name>
</gene>
<accession>A0A5S5BZY9</accession>
<evidence type="ECO:0000313" key="3">
    <source>
        <dbReference type="Proteomes" id="UP000324376"/>
    </source>
</evidence>
<keyword evidence="1" id="KW-0472">Membrane</keyword>
<protein>
    <submittedName>
        <fullName evidence="2">Uncharacterized protein</fullName>
    </submittedName>
</protein>
<feature type="transmembrane region" description="Helical" evidence="1">
    <location>
        <begin position="20"/>
        <end position="46"/>
    </location>
</feature>
<keyword evidence="1" id="KW-1133">Transmembrane helix</keyword>
<keyword evidence="3" id="KW-1185">Reference proteome</keyword>
<evidence type="ECO:0000256" key="1">
    <source>
        <dbReference type="SAM" id="Phobius"/>
    </source>
</evidence>
<keyword evidence="1" id="KW-0812">Transmembrane</keyword>
<proteinExistence type="predicted"/>
<dbReference type="Proteomes" id="UP000324376">
    <property type="component" value="Unassembled WGS sequence"/>
</dbReference>
<evidence type="ECO:0000313" key="2">
    <source>
        <dbReference type="EMBL" id="TYP72761.1"/>
    </source>
</evidence>
<name>A0A5S5BZY9_9FLAO</name>
<dbReference type="EMBL" id="VNHU01000006">
    <property type="protein sequence ID" value="TYP72761.1"/>
    <property type="molecule type" value="Genomic_DNA"/>
</dbReference>
<sequence length="50" mass="5554">MSKVKIKTLSSTSLFGKNSIAFWISLASYAILLTLLIGYCAGHLYYNLTH</sequence>
<reference evidence="2 3" key="1">
    <citation type="submission" date="2019-07" db="EMBL/GenBank/DDBJ databases">
        <title>Genomic Encyclopedia of Archaeal and Bacterial Type Strains, Phase II (KMG-II): from individual species to whole genera.</title>
        <authorList>
            <person name="Goeker M."/>
        </authorList>
    </citation>
    <scope>NUCLEOTIDE SEQUENCE [LARGE SCALE GENOMIC DNA]</scope>
    <source>
        <strain evidence="2 3">DSM 17527</strain>
    </source>
</reference>